<organism evidence="2">
    <name type="scientific">Mycobacterium xenopi 4042</name>
    <dbReference type="NCBI Taxonomy" id="1299334"/>
    <lineage>
        <taxon>Bacteria</taxon>
        <taxon>Bacillati</taxon>
        <taxon>Actinomycetota</taxon>
        <taxon>Actinomycetes</taxon>
        <taxon>Mycobacteriales</taxon>
        <taxon>Mycobacteriaceae</taxon>
        <taxon>Mycobacterium</taxon>
    </lineage>
</organism>
<proteinExistence type="predicted"/>
<dbReference type="EMBL" id="JAOB01000013">
    <property type="protein sequence ID" value="EUA68807.1"/>
    <property type="molecule type" value="Genomic_DNA"/>
</dbReference>
<dbReference type="SUPFAM" id="SSF50993">
    <property type="entry name" value="Peptidase/esterase 'gauge' domain"/>
    <property type="match status" value="1"/>
</dbReference>
<sequence length="215" mass="24524">MAAEPLDDPYLWLEDITGEDALDWVRAHNEPTVAEFGGPDFERMRADALEVLDTDARIPYVRRRGEFLYNFWRDAANPRGLWRRTTLESYRSEKPDWEVLIDVDELSRADDENWVWAGATVLEPEYTRALIGLSRGGSDAAVIRELDMATREFVPTGSRCRSQDVHQLGRCGYRPGGHRLRPRLADRIRLSAPRQAMAARAAVDRGTDAVRRVAE</sequence>
<dbReference type="Gene3D" id="3.40.50.1820">
    <property type="entry name" value="alpha/beta hydrolase"/>
    <property type="match status" value="1"/>
</dbReference>
<name>X8DJM7_MYCXE</name>
<dbReference type="PANTHER" id="PTHR42881:SF13">
    <property type="entry name" value="PROLYL ENDOPEPTIDASE"/>
    <property type="match status" value="1"/>
</dbReference>
<dbReference type="PANTHER" id="PTHR42881">
    <property type="entry name" value="PROLYL ENDOPEPTIDASE"/>
    <property type="match status" value="1"/>
</dbReference>
<reference evidence="2" key="1">
    <citation type="submission" date="2014-01" db="EMBL/GenBank/DDBJ databases">
        <authorList>
            <person name="Brown-Elliot B."/>
            <person name="Wallace R."/>
            <person name="Lenaerts A."/>
            <person name="Ordway D."/>
            <person name="DeGroote M.A."/>
            <person name="Parker T."/>
            <person name="Sizemore C."/>
            <person name="Tallon L.J."/>
            <person name="Sadzewicz L.K."/>
            <person name="Sengamalay N."/>
            <person name="Fraser C.M."/>
            <person name="Hine E."/>
            <person name="Shefchek K.A."/>
            <person name="Das S.P."/>
            <person name="Tettelin H."/>
        </authorList>
    </citation>
    <scope>NUCLEOTIDE SEQUENCE [LARGE SCALE GENOMIC DNA]</scope>
    <source>
        <strain evidence="2">4042</strain>
    </source>
</reference>
<dbReference type="InterPro" id="IPR029058">
    <property type="entry name" value="AB_hydrolase_fold"/>
</dbReference>
<comment type="caution">
    <text evidence="2">The sequence shown here is derived from an EMBL/GenBank/DDBJ whole genome shotgun (WGS) entry which is preliminary data.</text>
</comment>
<dbReference type="Pfam" id="PF02897">
    <property type="entry name" value="Peptidase_S9_N"/>
    <property type="match status" value="1"/>
</dbReference>
<dbReference type="InterPro" id="IPR051167">
    <property type="entry name" value="Prolyl_oligopep/macrocyclase"/>
</dbReference>
<dbReference type="GO" id="GO:0004252">
    <property type="term" value="F:serine-type endopeptidase activity"/>
    <property type="evidence" value="ECO:0007669"/>
    <property type="project" value="InterPro"/>
</dbReference>
<dbReference type="GO" id="GO:0070012">
    <property type="term" value="F:oligopeptidase activity"/>
    <property type="evidence" value="ECO:0007669"/>
    <property type="project" value="TreeGrafter"/>
</dbReference>
<dbReference type="PATRIC" id="fig|1299334.3.peg.1487"/>
<dbReference type="AlphaFoldDB" id="X8DJM7"/>
<dbReference type="GO" id="GO:0005829">
    <property type="term" value="C:cytosol"/>
    <property type="evidence" value="ECO:0007669"/>
    <property type="project" value="TreeGrafter"/>
</dbReference>
<feature type="domain" description="Peptidase S9A N-terminal" evidence="1">
    <location>
        <begin position="7"/>
        <end position="156"/>
    </location>
</feature>
<accession>X8DJM7</accession>
<protein>
    <submittedName>
        <fullName evidence="2">Prolyl oligopeptidase, N-terminal beta-propeller domain protein</fullName>
    </submittedName>
</protein>
<evidence type="ECO:0000259" key="1">
    <source>
        <dbReference type="Pfam" id="PF02897"/>
    </source>
</evidence>
<evidence type="ECO:0000313" key="2">
    <source>
        <dbReference type="EMBL" id="EUA68807.1"/>
    </source>
</evidence>
<dbReference type="Gene3D" id="2.130.10.120">
    <property type="entry name" value="Prolyl oligopeptidase, N-terminal domain"/>
    <property type="match status" value="1"/>
</dbReference>
<dbReference type="InterPro" id="IPR023302">
    <property type="entry name" value="Pept_S9A_N"/>
</dbReference>
<gene>
    <name evidence="2" type="ORF">I553_1995</name>
</gene>